<gene>
    <name evidence="3" type="ORF">METZ01_LOCUS174766</name>
</gene>
<dbReference type="GO" id="GO:0005829">
    <property type="term" value="C:cytosol"/>
    <property type="evidence" value="ECO:0007669"/>
    <property type="project" value="TreeGrafter"/>
</dbReference>
<dbReference type="PANTHER" id="PTHR43421">
    <property type="entry name" value="METALLOPROTEASE PMBA"/>
    <property type="match status" value="1"/>
</dbReference>
<dbReference type="AlphaFoldDB" id="A0A382C7Y0"/>
<evidence type="ECO:0000259" key="1">
    <source>
        <dbReference type="Pfam" id="PF01523"/>
    </source>
</evidence>
<dbReference type="Pfam" id="PF19290">
    <property type="entry name" value="PmbA_TldD_2nd"/>
    <property type="match status" value="1"/>
</dbReference>
<dbReference type="InterPro" id="IPR002510">
    <property type="entry name" value="Metalloprtase-TldD/E_N"/>
</dbReference>
<name>A0A382C7Y0_9ZZZZ</name>
<feature type="domain" description="Metalloprotease TldD/E central" evidence="2">
    <location>
        <begin position="120"/>
        <end position="226"/>
    </location>
</feature>
<reference evidence="3" key="1">
    <citation type="submission" date="2018-05" db="EMBL/GenBank/DDBJ databases">
        <authorList>
            <person name="Lanie J.A."/>
            <person name="Ng W.-L."/>
            <person name="Kazmierczak K.M."/>
            <person name="Andrzejewski T.M."/>
            <person name="Davidsen T.M."/>
            <person name="Wayne K.J."/>
            <person name="Tettelin H."/>
            <person name="Glass J.I."/>
            <person name="Rusch D."/>
            <person name="Podicherti R."/>
            <person name="Tsui H.-C.T."/>
            <person name="Winkler M.E."/>
        </authorList>
    </citation>
    <scope>NUCLEOTIDE SEQUENCE</scope>
</reference>
<dbReference type="Pfam" id="PF01523">
    <property type="entry name" value="PmbA_TldD_1st"/>
    <property type="match status" value="1"/>
</dbReference>
<proteinExistence type="predicted"/>
<dbReference type="GO" id="GO:0008237">
    <property type="term" value="F:metallopeptidase activity"/>
    <property type="evidence" value="ECO:0007669"/>
    <property type="project" value="InterPro"/>
</dbReference>
<dbReference type="SUPFAM" id="SSF111283">
    <property type="entry name" value="Putative modulator of DNA gyrase, PmbA/TldD"/>
    <property type="match status" value="1"/>
</dbReference>
<sequence length="267" mass="28306">MPSNDLQRLQTSVELVLAHARKLGATQAEASAGKASGLSVTARMHDVETLEYHRDQSLGVTVYFGYRKGSASTSDISDAAIEETVSKACSLAQFGAEDPYSGLADPEFLATDILDLSLCHPWGLEAPKAIELALACEAAALNQDKRLSNSEGATVNTQAGAHFYGNSHGFMAGYLDSEHSMSCAVLAIDGSDMQRDFEYTLARDPGELASAESVGKEAGQRALKRLGSVKPDTCSTPVIFPARLARGLLGTLIAAIKGSSLYRRATF</sequence>
<organism evidence="3">
    <name type="scientific">marine metagenome</name>
    <dbReference type="NCBI Taxonomy" id="408172"/>
    <lineage>
        <taxon>unclassified sequences</taxon>
        <taxon>metagenomes</taxon>
        <taxon>ecological metagenomes</taxon>
    </lineage>
</organism>
<protein>
    <recommendedName>
        <fullName evidence="4">Metalloprotease PmbA</fullName>
    </recommendedName>
</protein>
<dbReference type="InterPro" id="IPR036059">
    <property type="entry name" value="TldD/PmbA_sf"/>
</dbReference>
<evidence type="ECO:0008006" key="4">
    <source>
        <dbReference type="Google" id="ProtNLM"/>
    </source>
</evidence>
<evidence type="ECO:0000259" key="2">
    <source>
        <dbReference type="Pfam" id="PF19290"/>
    </source>
</evidence>
<dbReference type="InterPro" id="IPR045570">
    <property type="entry name" value="Metalloprtase-TldD/E_cen_dom"/>
</dbReference>
<dbReference type="EMBL" id="UINC01033127">
    <property type="protein sequence ID" value="SVB21912.1"/>
    <property type="molecule type" value="Genomic_DNA"/>
</dbReference>
<dbReference type="GO" id="GO:0006508">
    <property type="term" value="P:proteolysis"/>
    <property type="evidence" value="ECO:0007669"/>
    <property type="project" value="InterPro"/>
</dbReference>
<evidence type="ECO:0000313" key="3">
    <source>
        <dbReference type="EMBL" id="SVB21912.1"/>
    </source>
</evidence>
<dbReference type="InterPro" id="IPR047657">
    <property type="entry name" value="PmbA"/>
</dbReference>
<dbReference type="Gene3D" id="3.30.2290.10">
    <property type="entry name" value="PmbA/TldD superfamily"/>
    <property type="match status" value="1"/>
</dbReference>
<feature type="non-terminal residue" evidence="3">
    <location>
        <position position="267"/>
    </location>
</feature>
<feature type="domain" description="Metalloprotease TldD/E N-terminal" evidence="1">
    <location>
        <begin position="28"/>
        <end position="92"/>
    </location>
</feature>
<dbReference type="InterPro" id="IPR035068">
    <property type="entry name" value="TldD/PmbA_N"/>
</dbReference>
<dbReference type="PANTHER" id="PTHR43421:SF1">
    <property type="entry name" value="METALLOPROTEASE PMBA"/>
    <property type="match status" value="1"/>
</dbReference>
<accession>A0A382C7Y0</accession>